<evidence type="ECO:0000313" key="3">
    <source>
        <dbReference type="Proteomes" id="UP001519460"/>
    </source>
</evidence>
<proteinExistence type="predicted"/>
<evidence type="ECO:0000256" key="1">
    <source>
        <dbReference type="SAM" id="SignalP"/>
    </source>
</evidence>
<protein>
    <submittedName>
        <fullName evidence="2">Uncharacterized protein</fullName>
    </submittedName>
</protein>
<dbReference type="Proteomes" id="UP001519460">
    <property type="component" value="Unassembled WGS sequence"/>
</dbReference>
<dbReference type="EMBL" id="JACVVK020000611">
    <property type="protein sequence ID" value="KAK7462648.1"/>
    <property type="molecule type" value="Genomic_DNA"/>
</dbReference>
<comment type="caution">
    <text evidence="2">The sequence shown here is derived from an EMBL/GenBank/DDBJ whole genome shotgun (WGS) entry which is preliminary data.</text>
</comment>
<organism evidence="2 3">
    <name type="scientific">Batillaria attramentaria</name>
    <dbReference type="NCBI Taxonomy" id="370345"/>
    <lineage>
        <taxon>Eukaryota</taxon>
        <taxon>Metazoa</taxon>
        <taxon>Spiralia</taxon>
        <taxon>Lophotrochozoa</taxon>
        <taxon>Mollusca</taxon>
        <taxon>Gastropoda</taxon>
        <taxon>Caenogastropoda</taxon>
        <taxon>Sorbeoconcha</taxon>
        <taxon>Cerithioidea</taxon>
        <taxon>Batillariidae</taxon>
        <taxon>Batillaria</taxon>
    </lineage>
</organism>
<keyword evidence="3" id="KW-1185">Reference proteome</keyword>
<gene>
    <name evidence="2" type="ORF">BaRGS_00038299</name>
</gene>
<reference evidence="2 3" key="1">
    <citation type="journal article" date="2023" name="Sci. Data">
        <title>Genome assembly of the Korean intertidal mud-creeper Batillaria attramentaria.</title>
        <authorList>
            <person name="Patra A.K."/>
            <person name="Ho P.T."/>
            <person name="Jun S."/>
            <person name="Lee S.J."/>
            <person name="Kim Y."/>
            <person name="Won Y.J."/>
        </authorList>
    </citation>
    <scope>NUCLEOTIDE SEQUENCE [LARGE SCALE GENOMIC DNA]</scope>
    <source>
        <strain evidence="2">Wonlab-2016</strain>
    </source>
</reference>
<feature type="chain" id="PRO_5044860351" evidence="1">
    <location>
        <begin position="23"/>
        <end position="65"/>
    </location>
</feature>
<feature type="signal peptide" evidence="1">
    <location>
        <begin position="1"/>
        <end position="22"/>
    </location>
</feature>
<name>A0ABD0J6F5_9CAEN</name>
<dbReference type="AlphaFoldDB" id="A0ABD0J6F5"/>
<feature type="non-terminal residue" evidence="2">
    <location>
        <position position="65"/>
    </location>
</feature>
<evidence type="ECO:0000313" key="2">
    <source>
        <dbReference type="EMBL" id="KAK7462648.1"/>
    </source>
</evidence>
<keyword evidence="1" id="KW-0732">Signal</keyword>
<accession>A0ABD0J6F5</accession>
<sequence length="65" mass="7036">MKFSEILCLTVLLGVAVNLCVATLVKRSDDPIPLEVLVQQQAATIQRLDTEVTALKTQVAALSQK</sequence>